<feature type="domain" description="HTH lacI-type" evidence="4">
    <location>
        <begin position="20"/>
        <end position="74"/>
    </location>
</feature>
<dbReference type="CDD" id="cd01392">
    <property type="entry name" value="HTH_LacI"/>
    <property type="match status" value="1"/>
</dbReference>
<dbReference type="PROSITE" id="PS50932">
    <property type="entry name" value="HTH_LACI_2"/>
    <property type="match status" value="1"/>
</dbReference>
<dbReference type="RefSeq" id="WP_129332788.1">
    <property type="nucleotide sequence ID" value="NZ_SDVB01000238.1"/>
</dbReference>
<dbReference type="SMART" id="SM00354">
    <property type="entry name" value="HTH_LACI"/>
    <property type="match status" value="1"/>
</dbReference>
<evidence type="ECO:0000256" key="2">
    <source>
        <dbReference type="ARBA" id="ARBA00023125"/>
    </source>
</evidence>
<sequence length="344" mass="37637">MKKGKAIEVRRPAGTTAERPTLKTIAYMTGLGITTISRALKDAPDIGADTKERVRMVARQLGYQPNRAGVRLRTGKTNVIALVLSIDEEIMGFSSQMVFGISEVLTGTPYHIVVTPHSHSKDPMLPVRYILDTGSADGVIISRIEPDDARVRLLSEQNMPFATHGRTDAGLVHPYHDFDNEAFAHQAVERLVRRGRRRIALLQPPSKLSYYTHTRAGFVKGLREHGAKEVPLGLNIDAPLQDIRDAIEALMRSDDAPDGIVSSSGSATIAVNAGIEAAGKRVGRDIDLVSKESAPILKWIRPEIITAFEDVRHAGRELAKAVIARIDGIAPEHLQSMSEPVWSD</sequence>
<dbReference type="OrthoDB" id="7325754at2"/>
<dbReference type="InterPro" id="IPR046335">
    <property type="entry name" value="LacI/GalR-like_sensor"/>
</dbReference>
<dbReference type="GO" id="GO:0000976">
    <property type="term" value="F:transcription cis-regulatory region binding"/>
    <property type="evidence" value="ECO:0007669"/>
    <property type="project" value="TreeGrafter"/>
</dbReference>
<dbReference type="CDD" id="cd20009">
    <property type="entry name" value="PBP1_RafR-like"/>
    <property type="match status" value="1"/>
</dbReference>
<dbReference type="SUPFAM" id="SSF53822">
    <property type="entry name" value="Periplasmic binding protein-like I"/>
    <property type="match status" value="1"/>
</dbReference>
<gene>
    <name evidence="5" type="ORF">EUU22_15130</name>
</gene>
<evidence type="ECO:0000313" key="6">
    <source>
        <dbReference type="Proteomes" id="UP000291088"/>
    </source>
</evidence>
<keyword evidence="3" id="KW-0804">Transcription</keyword>
<dbReference type="Pfam" id="PF13377">
    <property type="entry name" value="Peripla_BP_3"/>
    <property type="match status" value="1"/>
</dbReference>
<dbReference type="PANTHER" id="PTHR30146:SF155">
    <property type="entry name" value="ALANINE RACEMASE"/>
    <property type="match status" value="1"/>
</dbReference>
<reference evidence="5 6" key="1">
    <citation type="submission" date="2019-01" db="EMBL/GenBank/DDBJ databases">
        <authorList>
            <person name="Deng T."/>
        </authorList>
    </citation>
    <scope>NUCLEOTIDE SEQUENCE [LARGE SCALE GENOMIC DNA]</scope>
    <source>
        <strain evidence="5 6">F8825</strain>
    </source>
</reference>
<dbReference type="Gene3D" id="1.10.260.40">
    <property type="entry name" value="lambda repressor-like DNA-binding domains"/>
    <property type="match status" value="1"/>
</dbReference>
<organism evidence="5 6">
    <name type="scientific">Ciceribacter ferrooxidans</name>
    <dbReference type="NCBI Taxonomy" id="2509717"/>
    <lineage>
        <taxon>Bacteria</taxon>
        <taxon>Pseudomonadati</taxon>
        <taxon>Pseudomonadota</taxon>
        <taxon>Alphaproteobacteria</taxon>
        <taxon>Hyphomicrobiales</taxon>
        <taxon>Rhizobiaceae</taxon>
        <taxon>Ciceribacter</taxon>
    </lineage>
</organism>
<dbReference type="Pfam" id="PF00356">
    <property type="entry name" value="LacI"/>
    <property type="match status" value="1"/>
</dbReference>
<dbReference type="PANTHER" id="PTHR30146">
    <property type="entry name" value="LACI-RELATED TRANSCRIPTIONAL REPRESSOR"/>
    <property type="match status" value="1"/>
</dbReference>
<evidence type="ECO:0000256" key="1">
    <source>
        <dbReference type="ARBA" id="ARBA00023015"/>
    </source>
</evidence>
<evidence type="ECO:0000259" key="4">
    <source>
        <dbReference type="PROSITE" id="PS50932"/>
    </source>
</evidence>
<dbReference type="EMBL" id="SDVB01000238">
    <property type="protein sequence ID" value="RYC12370.1"/>
    <property type="molecule type" value="Genomic_DNA"/>
</dbReference>
<protein>
    <submittedName>
        <fullName evidence="5">LacI family DNA-binding transcriptional regulator</fullName>
    </submittedName>
</protein>
<dbReference type="AlphaFoldDB" id="A0A4Q2T5J5"/>
<dbReference type="InterPro" id="IPR000843">
    <property type="entry name" value="HTH_LacI"/>
</dbReference>
<keyword evidence="1" id="KW-0805">Transcription regulation</keyword>
<accession>A0A4Q2T5J5</accession>
<keyword evidence="6" id="KW-1185">Reference proteome</keyword>
<dbReference type="SUPFAM" id="SSF47413">
    <property type="entry name" value="lambda repressor-like DNA-binding domains"/>
    <property type="match status" value="1"/>
</dbReference>
<keyword evidence="2 5" id="KW-0238">DNA-binding</keyword>
<evidence type="ECO:0000313" key="5">
    <source>
        <dbReference type="EMBL" id="RYC12370.1"/>
    </source>
</evidence>
<proteinExistence type="predicted"/>
<comment type="caution">
    <text evidence="5">The sequence shown here is derived from an EMBL/GenBank/DDBJ whole genome shotgun (WGS) entry which is preliminary data.</text>
</comment>
<dbReference type="InterPro" id="IPR010982">
    <property type="entry name" value="Lambda_DNA-bd_dom_sf"/>
</dbReference>
<dbReference type="Gene3D" id="3.40.50.2300">
    <property type="match status" value="2"/>
</dbReference>
<evidence type="ECO:0000256" key="3">
    <source>
        <dbReference type="ARBA" id="ARBA00023163"/>
    </source>
</evidence>
<name>A0A4Q2T5J5_9HYPH</name>
<dbReference type="GO" id="GO:0003700">
    <property type="term" value="F:DNA-binding transcription factor activity"/>
    <property type="evidence" value="ECO:0007669"/>
    <property type="project" value="TreeGrafter"/>
</dbReference>
<dbReference type="InterPro" id="IPR028082">
    <property type="entry name" value="Peripla_BP_I"/>
</dbReference>
<dbReference type="Proteomes" id="UP000291088">
    <property type="component" value="Unassembled WGS sequence"/>
</dbReference>